<feature type="domain" description="ABC transporter" evidence="5">
    <location>
        <begin position="307"/>
        <end position="556"/>
    </location>
</feature>
<evidence type="ECO:0000256" key="1">
    <source>
        <dbReference type="ARBA" id="ARBA00005417"/>
    </source>
</evidence>
<dbReference type="InterPro" id="IPR003439">
    <property type="entry name" value="ABC_transporter-like_ATP-bd"/>
</dbReference>
<dbReference type="SMART" id="SM00382">
    <property type="entry name" value="AAA"/>
    <property type="match status" value="2"/>
</dbReference>
<dbReference type="GO" id="GO:0015833">
    <property type="term" value="P:peptide transport"/>
    <property type="evidence" value="ECO:0007669"/>
    <property type="project" value="InterPro"/>
</dbReference>
<dbReference type="GO" id="GO:0055085">
    <property type="term" value="P:transmembrane transport"/>
    <property type="evidence" value="ECO:0007669"/>
    <property type="project" value="UniProtKB-ARBA"/>
</dbReference>
<dbReference type="InterPro" id="IPR017871">
    <property type="entry name" value="ABC_transporter-like_CS"/>
</dbReference>
<dbReference type="Pfam" id="PF00005">
    <property type="entry name" value="ABC_tran"/>
    <property type="match status" value="2"/>
</dbReference>
<evidence type="ECO:0000256" key="2">
    <source>
        <dbReference type="ARBA" id="ARBA00022448"/>
    </source>
</evidence>
<dbReference type="SUPFAM" id="SSF52540">
    <property type="entry name" value="P-loop containing nucleoside triphosphate hydrolases"/>
    <property type="match status" value="2"/>
</dbReference>
<evidence type="ECO:0000256" key="3">
    <source>
        <dbReference type="ARBA" id="ARBA00022741"/>
    </source>
</evidence>
<comment type="caution">
    <text evidence="6">The sequence shown here is derived from an EMBL/GenBank/DDBJ whole genome shotgun (WGS) entry which is preliminary data.</text>
</comment>
<dbReference type="PROSITE" id="PS00211">
    <property type="entry name" value="ABC_TRANSPORTER_1"/>
    <property type="match status" value="2"/>
</dbReference>
<organism evidence="6 7">
    <name type="scientific">Endozoicomonas montiporae</name>
    <dbReference type="NCBI Taxonomy" id="1027273"/>
    <lineage>
        <taxon>Bacteria</taxon>
        <taxon>Pseudomonadati</taxon>
        <taxon>Pseudomonadota</taxon>
        <taxon>Gammaproteobacteria</taxon>
        <taxon>Oceanospirillales</taxon>
        <taxon>Endozoicomonadaceae</taxon>
        <taxon>Endozoicomonas</taxon>
    </lineage>
</organism>
<dbReference type="eggNOG" id="COG4172">
    <property type="taxonomic scope" value="Bacteria"/>
</dbReference>
<dbReference type="Pfam" id="PF08352">
    <property type="entry name" value="oligo_HPY"/>
    <property type="match status" value="2"/>
</dbReference>
<dbReference type="InterPro" id="IPR003593">
    <property type="entry name" value="AAA+_ATPase"/>
</dbReference>
<name>A0A081N5V0_9GAMM</name>
<dbReference type="InterPro" id="IPR013563">
    <property type="entry name" value="Oligopep_ABC_C"/>
</dbReference>
<sequence>MSLLEVNSLRIEFPSRHGVAVAVNDVSFTVSRGEILGLVGESGAGKSTIGNGIIDLLSPPGRVASGQVVLAGEAISGYSGEAIRQVRGSRIGFIFQDPMTSLNPLLTIETQLVETIRTNLQLNEQAATQKAIAMLRAVGIPEPEIRIKQYPHQFSGGMRQRVVIAIALSCDPELIIADEPTTALDVSVQDQILQLIRKLCKERDVGCILVTHDMGVIANTTDRVAVMYMGEMVEVGTTRQILHDPIHDYTKSLISAVPRADIKLHRFPRVEYIEKVEARHIDVKNHWLGQQEVIEGKQLHDGCLLDVQSVNLKFETQSAFLKKNRKYVQASSNVSFNVVEGETFGLVGESGSGKSTIGRVIAGLYTPDSGDILYAGREISRLDDKKRRPIRRQIQMVFQNPYSSLNGRMTVNNIIAEPIRFHGLAESEQQVQQIVADLLDHVGLGWKAGVKYPHEFSGGQRQRISIARALATRPRLLMCDEPTSALDVSVQAQILNLLKDLQEELGLTMLFISHDLPVIRQMCDRVAVMKEGAIVEIADTEQLFTQPVHPYSRSLIELMPDMHQLSREGLDVEEQTGRLHNERCVVV</sequence>
<keyword evidence="4 6" id="KW-0067">ATP-binding</keyword>
<dbReference type="RefSeq" id="WP_034877046.1">
    <property type="nucleotide sequence ID" value="NZ_JOKG01000003.1"/>
</dbReference>
<dbReference type="Proteomes" id="UP000028006">
    <property type="component" value="Unassembled WGS sequence"/>
</dbReference>
<dbReference type="NCBIfam" id="NF007739">
    <property type="entry name" value="PRK10419.1"/>
    <property type="match status" value="2"/>
</dbReference>
<proteinExistence type="inferred from homology"/>
<dbReference type="FunFam" id="3.40.50.300:FF:000016">
    <property type="entry name" value="Oligopeptide ABC transporter ATP-binding component"/>
    <property type="match status" value="2"/>
</dbReference>
<protein>
    <submittedName>
        <fullName evidence="6">ABC transporter ATP-binding protein</fullName>
    </submittedName>
</protein>
<keyword evidence="3" id="KW-0547">Nucleotide-binding</keyword>
<gene>
    <name evidence="6" type="ORF">GZ77_16270</name>
</gene>
<keyword evidence="2" id="KW-0813">Transport</keyword>
<dbReference type="CDD" id="cd03257">
    <property type="entry name" value="ABC_NikE_OppD_transporters"/>
    <property type="match status" value="2"/>
</dbReference>
<dbReference type="PROSITE" id="PS50893">
    <property type="entry name" value="ABC_TRANSPORTER_2"/>
    <property type="match status" value="2"/>
</dbReference>
<accession>A0A081N5V0</accession>
<dbReference type="GO" id="GO:0016887">
    <property type="term" value="F:ATP hydrolysis activity"/>
    <property type="evidence" value="ECO:0007669"/>
    <property type="project" value="InterPro"/>
</dbReference>
<dbReference type="EMBL" id="JOKG01000003">
    <property type="protein sequence ID" value="KEQ13823.1"/>
    <property type="molecule type" value="Genomic_DNA"/>
</dbReference>
<evidence type="ECO:0000313" key="7">
    <source>
        <dbReference type="Proteomes" id="UP000028006"/>
    </source>
</evidence>
<reference evidence="6 7" key="1">
    <citation type="submission" date="2014-06" db="EMBL/GenBank/DDBJ databases">
        <title>Whole Genome Sequences of Three Symbiotic Endozoicomonas Bacteria.</title>
        <authorList>
            <person name="Neave M.J."/>
            <person name="Apprill A."/>
            <person name="Voolstra C.R."/>
        </authorList>
    </citation>
    <scope>NUCLEOTIDE SEQUENCE [LARGE SCALE GENOMIC DNA]</scope>
    <source>
        <strain evidence="6 7">LMG 24815</strain>
    </source>
</reference>
<dbReference type="GO" id="GO:0005524">
    <property type="term" value="F:ATP binding"/>
    <property type="evidence" value="ECO:0007669"/>
    <property type="project" value="UniProtKB-KW"/>
</dbReference>
<dbReference type="AlphaFoldDB" id="A0A081N5V0"/>
<keyword evidence="7" id="KW-1185">Reference proteome</keyword>
<comment type="similarity">
    <text evidence="1">Belongs to the ABC transporter superfamily.</text>
</comment>
<evidence type="ECO:0000313" key="6">
    <source>
        <dbReference type="EMBL" id="KEQ13823.1"/>
    </source>
</evidence>
<dbReference type="PANTHER" id="PTHR43776:SF7">
    <property type="entry name" value="D,D-DIPEPTIDE TRANSPORT ATP-BINDING PROTEIN DDPF-RELATED"/>
    <property type="match status" value="1"/>
</dbReference>
<dbReference type="InterPro" id="IPR027417">
    <property type="entry name" value="P-loop_NTPase"/>
</dbReference>
<evidence type="ECO:0000256" key="4">
    <source>
        <dbReference type="ARBA" id="ARBA00022840"/>
    </source>
</evidence>
<dbReference type="PANTHER" id="PTHR43776">
    <property type="entry name" value="TRANSPORT ATP-BINDING PROTEIN"/>
    <property type="match status" value="1"/>
</dbReference>
<feature type="domain" description="ABC transporter" evidence="5">
    <location>
        <begin position="4"/>
        <end position="254"/>
    </location>
</feature>
<dbReference type="InterPro" id="IPR050319">
    <property type="entry name" value="ABC_transp_ATP-bind"/>
</dbReference>
<dbReference type="NCBIfam" id="NF008453">
    <property type="entry name" value="PRK11308.1"/>
    <property type="match status" value="2"/>
</dbReference>
<evidence type="ECO:0000259" key="5">
    <source>
        <dbReference type="PROSITE" id="PS50893"/>
    </source>
</evidence>
<dbReference type="Gene3D" id="3.40.50.300">
    <property type="entry name" value="P-loop containing nucleotide triphosphate hydrolases"/>
    <property type="match status" value="2"/>
</dbReference>